<dbReference type="Gene3D" id="2.30.180.10">
    <property type="entry name" value="FAS1 domain"/>
    <property type="match status" value="2"/>
</dbReference>
<feature type="chain" id="PRO_5023136989" evidence="1">
    <location>
        <begin position="23"/>
        <end position="316"/>
    </location>
</feature>
<organism evidence="3 4">
    <name type="scientific">Flavobacterium cheniae</name>
    <dbReference type="NCBI Taxonomy" id="295428"/>
    <lineage>
        <taxon>Bacteria</taxon>
        <taxon>Pseudomonadati</taxon>
        <taxon>Bacteroidota</taxon>
        <taxon>Flavobacteriia</taxon>
        <taxon>Flavobacteriales</taxon>
        <taxon>Flavobacteriaceae</taxon>
        <taxon>Flavobacterium</taxon>
    </lineage>
</organism>
<keyword evidence="4" id="KW-1185">Reference proteome</keyword>
<comment type="caution">
    <text evidence="3">The sequence shown here is derived from an EMBL/GenBank/DDBJ whole genome shotgun (WGS) entry which is preliminary data.</text>
</comment>
<keyword evidence="1" id="KW-0732">Signal</keyword>
<dbReference type="InterPro" id="IPR000782">
    <property type="entry name" value="FAS1_domain"/>
</dbReference>
<dbReference type="Proteomes" id="UP000315312">
    <property type="component" value="Unassembled WGS sequence"/>
</dbReference>
<reference evidence="3 4" key="1">
    <citation type="journal article" date="2015" name="Stand. Genomic Sci.">
        <title>Genomic Encyclopedia of Bacterial and Archaeal Type Strains, Phase III: the genomes of soil and plant-associated and newly described type strains.</title>
        <authorList>
            <person name="Whitman W.B."/>
            <person name="Woyke T."/>
            <person name="Klenk H.P."/>
            <person name="Zhou Y."/>
            <person name="Lilburn T.G."/>
            <person name="Beck B.J."/>
            <person name="De Vos P."/>
            <person name="Vandamme P."/>
            <person name="Eisen J.A."/>
            <person name="Garrity G."/>
            <person name="Hugenholtz P."/>
            <person name="Kyrpides N.C."/>
        </authorList>
    </citation>
    <scope>NUCLEOTIDE SEQUENCE [LARGE SCALE GENOMIC DNA]</scope>
    <source>
        <strain evidence="3 4">CGMCC 1.6844</strain>
    </source>
</reference>
<feature type="domain" description="FAS1" evidence="2">
    <location>
        <begin position="32"/>
        <end position="172"/>
    </location>
</feature>
<dbReference type="InterPro" id="IPR050904">
    <property type="entry name" value="Adhesion/Biosynth-related"/>
</dbReference>
<proteinExistence type="predicted"/>
<dbReference type="GO" id="GO:0005615">
    <property type="term" value="C:extracellular space"/>
    <property type="evidence" value="ECO:0007669"/>
    <property type="project" value="TreeGrafter"/>
</dbReference>
<dbReference type="EMBL" id="VLKM01000004">
    <property type="protein sequence ID" value="TWH95631.1"/>
    <property type="molecule type" value="Genomic_DNA"/>
</dbReference>
<evidence type="ECO:0000313" key="3">
    <source>
        <dbReference type="EMBL" id="TWH95631.1"/>
    </source>
</evidence>
<feature type="domain" description="FAS1" evidence="2">
    <location>
        <begin position="174"/>
        <end position="311"/>
    </location>
</feature>
<evidence type="ECO:0000259" key="2">
    <source>
        <dbReference type="PROSITE" id="PS50213"/>
    </source>
</evidence>
<dbReference type="AlphaFoldDB" id="A0A562KJS0"/>
<name>A0A562KJS0_9FLAO</name>
<feature type="signal peptide" evidence="1">
    <location>
        <begin position="1"/>
        <end position="22"/>
    </location>
</feature>
<dbReference type="FunFam" id="2.30.180.10:FF:000032">
    <property type="entry name" value="Fasciclin domain-containing protein, putative"/>
    <property type="match status" value="1"/>
</dbReference>
<accession>A0A562KJS0</accession>
<gene>
    <name evidence="3" type="ORF">IP97_01309</name>
</gene>
<protein>
    <submittedName>
        <fullName evidence="3">Putative surface protein with fasciclin (FAS1) repeats</fullName>
    </submittedName>
</protein>
<sequence length="316" mass="33192">MKNYAKLIKLTLLVVSSTIMFSCSDDDSTTQDRTITEFISKNPTFTNLYAALEKAELSETLNQSGQFTIFAPTNEAFAEFLAVNGFENLEDVPTPVLKEILLNHVLNARVPSSDVSTGYVKTLAKGSASSTNTLSMFINVTESGVRINGVSSVTAFDINASNGVVHVVDAVIGLPTIVTHALANPNFSNLVGALTSPGQPDFVGILSGNTNSPFTVFAPSNAAFSRFETQNPGTLGSLTSGQLTSVLTYHVVAGANVLSTGIPSGPITTFETGTFTVNGTTITDEAGRQTNIVAVDVQAANGVIHVLDNVILPNLN</sequence>
<dbReference type="SMART" id="SM00554">
    <property type="entry name" value="FAS1"/>
    <property type="match status" value="2"/>
</dbReference>
<dbReference type="SUPFAM" id="SSF82153">
    <property type="entry name" value="FAS1 domain"/>
    <property type="match status" value="2"/>
</dbReference>
<dbReference type="PROSITE" id="PS50213">
    <property type="entry name" value="FAS1"/>
    <property type="match status" value="2"/>
</dbReference>
<dbReference type="RefSeq" id="WP_133607607.1">
    <property type="nucleotide sequence ID" value="NZ_SNZC01000001.1"/>
</dbReference>
<dbReference type="PANTHER" id="PTHR10900:SF77">
    <property type="entry name" value="FI19380P1"/>
    <property type="match status" value="1"/>
</dbReference>
<dbReference type="InterPro" id="IPR036378">
    <property type="entry name" value="FAS1_dom_sf"/>
</dbReference>
<evidence type="ECO:0000313" key="4">
    <source>
        <dbReference type="Proteomes" id="UP000315312"/>
    </source>
</evidence>
<dbReference type="PANTHER" id="PTHR10900">
    <property type="entry name" value="PERIOSTIN-RELATED"/>
    <property type="match status" value="1"/>
</dbReference>
<dbReference type="PROSITE" id="PS51257">
    <property type="entry name" value="PROKAR_LIPOPROTEIN"/>
    <property type="match status" value="1"/>
</dbReference>
<evidence type="ECO:0000256" key="1">
    <source>
        <dbReference type="SAM" id="SignalP"/>
    </source>
</evidence>
<dbReference type="Pfam" id="PF02469">
    <property type="entry name" value="Fasciclin"/>
    <property type="match status" value="2"/>
</dbReference>
<dbReference type="OrthoDB" id="9800666at2"/>